<evidence type="ECO:0000256" key="1">
    <source>
        <dbReference type="SAM" id="MobiDB-lite"/>
    </source>
</evidence>
<reference evidence="4" key="1">
    <citation type="submission" date="2018-09" db="EMBL/GenBank/DDBJ databases">
        <authorList>
            <person name="Kim I."/>
        </authorList>
    </citation>
    <scope>NUCLEOTIDE SEQUENCE [LARGE SCALE GENOMIC DNA]</scope>
    <source>
        <strain evidence="4">DD4a</strain>
    </source>
</reference>
<comment type="caution">
    <text evidence="3">The sequence shown here is derived from an EMBL/GenBank/DDBJ whole genome shotgun (WGS) entry which is preliminary data.</text>
</comment>
<organism evidence="3 4">
    <name type="scientific">Amnibacterium setariae</name>
    <dbReference type="NCBI Taxonomy" id="2306585"/>
    <lineage>
        <taxon>Bacteria</taxon>
        <taxon>Bacillati</taxon>
        <taxon>Actinomycetota</taxon>
        <taxon>Actinomycetes</taxon>
        <taxon>Micrococcales</taxon>
        <taxon>Microbacteriaceae</taxon>
        <taxon>Amnibacterium</taxon>
    </lineage>
</organism>
<dbReference type="AlphaFoldDB" id="A0A3A1U7P2"/>
<dbReference type="Gene3D" id="3.40.630.30">
    <property type="match status" value="1"/>
</dbReference>
<proteinExistence type="predicted"/>
<dbReference type="SUPFAM" id="SSF55729">
    <property type="entry name" value="Acyl-CoA N-acyltransferases (Nat)"/>
    <property type="match status" value="1"/>
</dbReference>
<evidence type="ECO:0000259" key="2">
    <source>
        <dbReference type="PROSITE" id="PS51186"/>
    </source>
</evidence>
<evidence type="ECO:0000313" key="3">
    <source>
        <dbReference type="EMBL" id="RIX30299.1"/>
    </source>
</evidence>
<dbReference type="InterPro" id="IPR016181">
    <property type="entry name" value="Acyl_CoA_acyltransferase"/>
</dbReference>
<feature type="compositionally biased region" description="Basic residues" evidence="1">
    <location>
        <begin position="13"/>
        <end position="22"/>
    </location>
</feature>
<feature type="compositionally biased region" description="Low complexity" evidence="1">
    <location>
        <begin position="37"/>
        <end position="50"/>
    </location>
</feature>
<feature type="domain" description="N-acetyltransferase" evidence="2">
    <location>
        <begin position="77"/>
        <end position="245"/>
    </location>
</feature>
<sequence>MRDRAGDPGGAVRRGRPRARLRHVAEAPRRGPRRAPPRLLTRPPRAVAAASRGPHADRATPPVSRDGAAEEDRAVDVALRPLARSDLALLGEWLREPLVHEWWHDDPAPEALERQYGASIDGRDRTALRIGELGGEAVGFVQWYPLADEPEYVAELVPFLAVPEGAWSLDHLVGPARHRGHGVGTALVRAALAAIGPAPIVVPVHADNPASAAVLRANGFAVVAEADLEPDNPAHSRRHLVLARP</sequence>
<keyword evidence="3" id="KW-0808">Transferase</keyword>
<dbReference type="GO" id="GO:0016747">
    <property type="term" value="F:acyltransferase activity, transferring groups other than amino-acyl groups"/>
    <property type="evidence" value="ECO:0007669"/>
    <property type="project" value="InterPro"/>
</dbReference>
<dbReference type="Proteomes" id="UP000265742">
    <property type="component" value="Unassembled WGS sequence"/>
</dbReference>
<dbReference type="InterPro" id="IPR000182">
    <property type="entry name" value="GNAT_dom"/>
</dbReference>
<feature type="region of interest" description="Disordered" evidence="1">
    <location>
        <begin position="1"/>
        <end position="71"/>
    </location>
</feature>
<protein>
    <submittedName>
        <fullName evidence="3">GNAT family N-acetyltransferase</fullName>
    </submittedName>
</protein>
<keyword evidence="4" id="KW-1185">Reference proteome</keyword>
<dbReference type="EMBL" id="QXTG01000001">
    <property type="protein sequence ID" value="RIX30299.1"/>
    <property type="molecule type" value="Genomic_DNA"/>
</dbReference>
<accession>A0A3A1U7P2</accession>
<dbReference type="Pfam" id="PF13523">
    <property type="entry name" value="Acetyltransf_8"/>
    <property type="match status" value="1"/>
</dbReference>
<dbReference type="PROSITE" id="PS51186">
    <property type="entry name" value="GNAT"/>
    <property type="match status" value="1"/>
</dbReference>
<evidence type="ECO:0000313" key="4">
    <source>
        <dbReference type="Proteomes" id="UP000265742"/>
    </source>
</evidence>
<gene>
    <name evidence="3" type="ORF">D1781_02340</name>
</gene>
<name>A0A3A1U7P2_9MICO</name>